<feature type="transmembrane region" description="Helical" evidence="6">
    <location>
        <begin position="415"/>
        <end position="434"/>
    </location>
</feature>
<dbReference type="Pfam" id="PF13520">
    <property type="entry name" value="AA_permease_2"/>
    <property type="match status" value="1"/>
</dbReference>
<dbReference type="GO" id="GO:0005886">
    <property type="term" value="C:plasma membrane"/>
    <property type="evidence" value="ECO:0007669"/>
    <property type="project" value="UniProtKB-SubCell"/>
</dbReference>
<feature type="transmembrane region" description="Helical" evidence="6">
    <location>
        <begin position="440"/>
        <end position="459"/>
    </location>
</feature>
<evidence type="ECO:0000256" key="3">
    <source>
        <dbReference type="ARBA" id="ARBA00022692"/>
    </source>
</evidence>
<keyword evidence="2" id="KW-1003">Cell membrane</keyword>
<evidence type="ECO:0000256" key="5">
    <source>
        <dbReference type="ARBA" id="ARBA00023136"/>
    </source>
</evidence>
<feature type="transmembrane region" description="Helical" evidence="6">
    <location>
        <begin position="471"/>
        <end position="489"/>
    </location>
</feature>
<evidence type="ECO:0000256" key="6">
    <source>
        <dbReference type="SAM" id="Phobius"/>
    </source>
</evidence>
<dbReference type="InterPro" id="IPR002293">
    <property type="entry name" value="AA/rel_permease1"/>
</dbReference>
<dbReference type="AlphaFoldDB" id="E0WF76"/>
<dbReference type="PANTHER" id="PTHR42770">
    <property type="entry name" value="AMINO ACID TRANSPORTER-RELATED"/>
    <property type="match status" value="1"/>
</dbReference>
<name>E0WF76_STRTR</name>
<keyword evidence="4 6" id="KW-1133">Transmembrane helix</keyword>
<dbReference type="EMBL" id="FN686789">
    <property type="protein sequence ID" value="CBK46767.1"/>
    <property type="molecule type" value="Genomic_DNA"/>
</dbReference>
<keyword evidence="3 6" id="KW-0812">Transmembrane</keyword>
<feature type="transmembrane region" description="Helical" evidence="6">
    <location>
        <begin position="51"/>
        <end position="72"/>
    </location>
</feature>
<dbReference type="PANTHER" id="PTHR42770:SF4">
    <property type="entry name" value="ARGININE_ORNITHINE ANTIPORTER-RELATED"/>
    <property type="match status" value="1"/>
</dbReference>
<feature type="transmembrane region" description="Helical" evidence="6">
    <location>
        <begin position="375"/>
        <end position="395"/>
    </location>
</feature>
<dbReference type="GO" id="GO:0022857">
    <property type="term" value="F:transmembrane transporter activity"/>
    <property type="evidence" value="ECO:0007669"/>
    <property type="project" value="InterPro"/>
</dbReference>
<feature type="transmembrane region" description="Helical" evidence="6">
    <location>
        <begin position="84"/>
        <end position="106"/>
    </location>
</feature>
<organism evidence="7">
    <name type="scientific">Streptococcus thermophilus</name>
    <dbReference type="NCBI Taxonomy" id="1308"/>
    <lineage>
        <taxon>Bacteria</taxon>
        <taxon>Bacillati</taxon>
        <taxon>Bacillota</taxon>
        <taxon>Bacilli</taxon>
        <taxon>Lactobacillales</taxon>
        <taxon>Streptococcaceae</taxon>
        <taxon>Streptococcus</taxon>
    </lineage>
</organism>
<sequence>MSNLDEQNVKNTSKKNTVGVLGLIAFVLSAMVGGGIYDLPQNMAINAGQIGQILSWILTGLIIWFIARSFMFLTDAFPSYKTGLYLYAGAGFGRFAGFFVSWGYWICECFANVAYAVLLMSTIDTFFPSTFNGGKRVAAIIGGSIILWLMSILINQGIKGASWVEMLGTLGMLLSVTIFLVVMAIHFKWSAFNVNMLADKALPQLQDKSLGSLLDQVKNTMMTTLWVFGGIEGAVVLSDRSRSPQDVVRATKYGFLLCLLLYAAASLLPLGIASYGQIANMTAPSSAQLLETQIGVTGRLVITFGVIIAVLSSWLTWTLMLSEMPYAAAKAGNFPKQFAQENQHKIPSFSLMASTIVMQVILISTYFLGHAFNSMLNIVGTMTVPPYLISMLFLVKTAWKDETWPTVATISRKRALTTGIFALLGILFMGYAAGIRYTTISFIIYALGIPFFLLARHQFAPTEKPMTKGELIFAGAILAVAIIGLILLFV</sequence>
<dbReference type="InterPro" id="IPR050367">
    <property type="entry name" value="APC_superfamily"/>
</dbReference>
<comment type="subcellular location">
    <subcellularLocation>
        <location evidence="1">Cell membrane</location>
        <topology evidence="1">Multi-pass membrane protein</topology>
    </subcellularLocation>
</comment>
<evidence type="ECO:0000313" key="7">
    <source>
        <dbReference type="EMBL" id="CBK46767.1"/>
    </source>
</evidence>
<feature type="transmembrane region" description="Helical" evidence="6">
    <location>
        <begin position="166"/>
        <end position="187"/>
    </location>
</feature>
<accession>E0WF76</accession>
<evidence type="ECO:0000256" key="4">
    <source>
        <dbReference type="ARBA" id="ARBA00022989"/>
    </source>
</evidence>
<evidence type="ECO:0000256" key="2">
    <source>
        <dbReference type="ARBA" id="ARBA00022475"/>
    </source>
</evidence>
<protein>
    <submittedName>
        <fullName evidence="7">Histidine-histamine antiporter</fullName>
    </submittedName>
</protein>
<dbReference type="PIRSF" id="PIRSF006060">
    <property type="entry name" value="AA_transporter"/>
    <property type="match status" value="1"/>
</dbReference>
<feature type="transmembrane region" description="Helical" evidence="6">
    <location>
        <begin position="349"/>
        <end position="369"/>
    </location>
</feature>
<feature type="transmembrane region" description="Helical" evidence="6">
    <location>
        <begin position="250"/>
        <end position="276"/>
    </location>
</feature>
<feature type="transmembrane region" description="Helical" evidence="6">
    <location>
        <begin position="20"/>
        <end position="39"/>
    </location>
</feature>
<dbReference type="Gene3D" id="1.20.1740.10">
    <property type="entry name" value="Amino acid/polyamine transporter I"/>
    <property type="match status" value="1"/>
</dbReference>
<feature type="transmembrane region" description="Helical" evidence="6">
    <location>
        <begin position="296"/>
        <end position="317"/>
    </location>
</feature>
<reference evidence="7" key="1">
    <citation type="journal article" date="2010" name="Appl. Environ. Microbiol.">
        <title>Sequencing and trancriptional analysis of Streptococcus thermophilus histamine biosynthesis gene cluster: Factors that affect differential hdcA expression.</title>
        <authorList>
            <person name="Calles-Enriquez M."/>
            <person name="Eriksen B.H."/>
            <person name="Andersen P.S."/>
            <person name="Rattray F.P."/>
            <person name="Johansen A.H."/>
            <person name="Fernandez M."/>
            <person name="Ladero V."/>
            <person name="Alvarez M.A."/>
        </authorList>
    </citation>
    <scope>NUCLEOTIDE SEQUENCE</scope>
    <source>
        <strain evidence="7">CHCC 1524</strain>
    </source>
</reference>
<feature type="transmembrane region" description="Helical" evidence="6">
    <location>
        <begin position="137"/>
        <end position="154"/>
    </location>
</feature>
<evidence type="ECO:0000256" key="1">
    <source>
        <dbReference type="ARBA" id="ARBA00004651"/>
    </source>
</evidence>
<keyword evidence="5 6" id="KW-0472">Membrane</keyword>
<proteinExistence type="predicted"/>
<gene>
    <name evidence="7" type="primary">hdcP</name>
</gene>